<protein>
    <submittedName>
        <fullName evidence="3">YbaN family protein</fullName>
    </submittedName>
</protein>
<evidence type="ECO:0000313" key="4">
    <source>
        <dbReference type="Proteomes" id="UP001589692"/>
    </source>
</evidence>
<organism evidence="3 4">
    <name type="scientific">Rhizobium puerariae</name>
    <dbReference type="NCBI Taxonomy" id="1585791"/>
    <lineage>
        <taxon>Bacteria</taxon>
        <taxon>Pseudomonadati</taxon>
        <taxon>Pseudomonadota</taxon>
        <taxon>Alphaproteobacteria</taxon>
        <taxon>Hyphomicrobiales</taxon>
        <taxon>Rhizobiaceae</taxon>
        <taxon>Rhizobium/Agrobacterium group</taxon>
        <taxon>Rhizobium</taxon>
    </lineage>
</organism>
<gene>
    <name evidence="3" type="ORF">ACFFP0_08465</name>
</gene>
<feature type="transmembrane region" description="Helical" evidence="2">
    <location>
        <begin position="90"/>
        <end position="110"/>
    </location>
</feature>
<accession>A0ABV6AHR2</accession>
<keyword evidence="2" id="KW-0812">Transmembrane</keyword>
<feature type="transmembrane region" description="Helical" evidence="2">
    <location>
        <begin position="47"/>
        <end position="69"/>
    </location>
</feature>
<dbReference type="Pfam" id="PF04304">
    <property type="entry name" value="DUF454"/>
    <property type="match status" value="1"/>
</dbReference>
<dbReference type="Proteomes" id="UP001589692">
    <property type="component" value="Unassembled WGS sequence"/>
</dbReference>
<name>A0ABV6AHR2_9HYPH</name>
<dbReference type="PANTHER" id="PTHR35813">
    <property type="entry name" value="INNER MEMBRANE PROTEIN YBAN"/>
    <property type="match status" value="1"/>
</dbReference>
<dbReference type="PANTHER" id="PTHR35813:SF1">
    <property type="entry name" value="INNER MEMBRANE PROTEIN YBAN"/>
    <property type="match status" value="1"/>
</dbReference>
<evidence type="ECO:0000256" key="2">
    <source>
        <dbReference type="SAM" id="Phobius"/>
    </source>
</evidence>
<evidence type="ECO:0000256" key="1">
    <source>
        <dbReference type="SAM" id="MobiDB-lite"/>
    </source>
</evidence>
<sequence length="159" mass="17591">MVEFRAPMETDLKMPRRFPVRAIYLALGSVMLLLAFIGMLLPIMPTTIFLILAAWFFGRSSPRLEAWLLQHPRFGKTLRSWRDEGAIPARIKMVAIAGMLCGYLIFFVTAFPGPRLAIPVGIFILGCAAFILTRPEPRATSLQNGESMSGSDIGATKCT</sequence>
<proteinExistence type="predicted"/>
<keyword evidence="4" id="KW-1185">Reference proteome</keyword>
<reference evidence="3 4" key="1">
    <citation type="submission" date="2024-09" db="EMBL/GenBank/DDBJ databases">
        <authorList>
            <person name="Sun Q."/>
            <person name="Mori K."/>
        </authorList>
    </citation>
    <scope>NUCLEOTIDE SEQUENCE [LARGE SCALE GENOMIC DNA]</scope>
    <source>
        <strain evidence="3 4">TBRC 4938</strain>
    </source>
</reference>
<feature type="transmembrane region" description="Helical" evidence="2">
    <location>
        <begin position="21"/>
        <end position="41"/>
    </location>
</feature>
<comment type="caution">
    <text evidence="3">The sequence shown here is derived from an EMBL/GenBank/DDBJ whole genome shotgun (WGS) entry which is preliminary data.</text>
</comment>
<feature type="region of interest" description="Disordered" evidence="1">
    <location>
        <begin position="140"/>
        <end position="159"/>
    </location>
</feature>
<feature type="transmembrane region" description="Helical" evidence="2">
    <location>
        <begin position="116"/>
        <end position="133"/>
    </location>
</feature>
<feature type="compositionally biased region" description="Polar residues" evidence="1">
    <location>
        <begin position="140"/>
        <end position="150"/>
    </location>
</feature>
<keyword evidence="2" id="KW-0472">Membrane</keyword>
<keyword evidence="2" id="KW-1133">Transmembrane helix</keyword>
<dbReference type="EMBL" id="JBHMAA010000010">
    <property type="protein sequence ID" value="MFB9948878.1"/>
    <property type="molecule type" value="Genomic_DNA"/>
</dbReference>
<evidence type="ECO:0000313" key="3">
    <source>
        <dbReference type="EMBL" id="MFB9948878.1"/>
    </source>
</evidence>
<dbReference type="InterPro" id="IPR007401">
    <property type="entry name" value="DUF454"/>
</dbReference>
<dbReference type="RefSeq" id="WP_377258965.1">
    <property type="nucleotide sequence ID" value="NZ_JBHMAA010000010.1"/>
</dbReference>